<dbReference type="Gene3D" id="3.90.79.10">
    <property type="entry name" value="Nucleoside Triphosphate Pyrophosphohydrolase"/>
    <property type="match status" value="1"/>
</dbReference>
<dbReference type="PROSITE" id="PS00893">
    <property type="entry name" value="NUDIX_BOX"/>
    <property type="match status" value="1"/>
</dbReference>
<dbReference type="InterPro" id="IPR015797">
    <property type="entry name" value="NUDIX_hydrolase-like_dom_sf"/>
</dbReference>
<reference evidence="5" key="1">
    <citation type="submission" date="2016-10" db="EMBL/GenBank/DDBJ databases">
        <authorList>
            <person name="Varghese N."/>
            <person name="Submissions S."/>
        </authorList>
    </citation>
    <scope>NUCLEOTIDE SEQUENCE [LARGE SCALE GENOMIC DNA]</scope>
    <source>
        <strain evidence="5">DSM 18733</strain>
    </source>
</reference>
<evidence type="ECO:0000259" key="3">
    <source>
        <dbReference type="PROSITE" id="PS51462"/>
    </source>
</evidence>
<dbReference type="InterPro" id="IPR051325">
    <property type="entry name" value="Nudix_hydrolase_domain"/>
</dbReference>
<evidence type="ECO:0000256" key="1">
    <source>
        <dbReference type="ARBA" id="ARBA00022801"/>
    </source>
</evidence>
<dbReference type="STRING" id="407022.SAMN05661044_02227"/>
<keyword evidence="5" id="KW-1185">Reference proteome</keyword>
<accession>A0A1H7PFL9</accession>
<dbReference type="InterPro" id="IPR000086">
    <property type="entry name" value="NUDIX_hydrolase_dom"/>
</dbReference>
<organism evidence="4 5">
    <name type="scientific">Olivibacter domesticus</name>
    <name type="common">Pseudosphingobacterium domesticum</name>
    <dbReference type="NCBI Taxonomy" id="407022"/>
    <lineage>
        <taxon>Bacteria</taxon>
        <taxon>Pseudomonadati</taxon>
        <taxon>Bacteroidota</taxon>
        <taxon>Sphingobacteriia</taxon>
        <taxon>Sphingobacteriales</taxon>
        <taxon>Sphingobacteriaceae</taxon>
        <taxon>Olivibacter</taxon>
    </lineage>
</organism>
<dbReference type="PROSITE" id="PS51462">
    <property type="entry name" value="NUDIX"/>
    <property type="match status" value="1"/>
</dbReference>
<keyword evidence="1 2" id="KW-0378">Hydrolase</keyword>
<evidence type="ECO:0000256" key="2">
    <source>
        <dbReference type="RuleBase" id="RU003476"/>
    </source>
</evidence>
<dbReference type="CDD" id="cd03673">
    <property type="entry name" value="NUDIX_Ap6A_hydrolase"/>
    <property type="match status" value="1"/>
</dbReference>
<dbReference type="Pfam" id="PF00293">
    <property type="entry name" value="NUDIX"/>
    <property type="match status" value="1"/>
</dbReference>
<gene>
    <name evidence="4" type="ORF">SAMN05661044_02227</name>
</gene>
<dbReference type="RefSeq" id="WP_238383731.1">
    <property type="nucleotide sequence ID" value="NZ_FOAF01000002.1"/>
</dbReference>
<name>A0A1H7PFL9_OLID1</name>
<dbReference type="InterPro" id="IPR020084">
    <property type="entry name" value="NUDIX_hydrolase_CS"/>
</dbReference>
<dbReference type="AlphaFoldDB" id="A0A1H7PFL9"/>
<dbReference type="InterPro" id="IPR020476">
    <property type="entry name" value="Nudix_hydrolase"/>
</dbReference>
<dbReference type="GO" id="GO:0006754">
    <property type="term" value="P:ATP biosynthetic process"/>
    <property type="evidence" value="ECO:0007669"/>
    <property type="project" value="TreeGrafter"/>
</dbReference>
<comment type="similarity">
    <text evidence="2">Belongs to the Nudix hydrolase family.</text>
</comment>
<protein>
    <submittedName>
        <fullName evidence="4">ADP-ribose pyrophosphatase YjhB, NUDIX family</fullName>
    </submittedName>
</protein>
<dbReference type="EMBL" id="FOAF01000002">
    <property type="protein sequence ID" value="SEL34562.1"/>
    <property type="molecule type" value="Genomic_DNA"/>
</dbReference>
<feature type="domain" description="Nudix hydrolase" evidence="3">
    <location>
        <begin position="64"/>
        <end position="192"/>
    </location>
</feature>
<dbReference type="PRINTS" id="PR00502">
    <property type="entry name" value="NUDIXFAMILY"/>
</dbReference>
<sequence length="196" mass="22408">MNESVLIVADFMPSTLNGYQQIDLQTFDIVDLYKKCKQVDQVINYLLLVEDPKATLKEIKKQVKVIHAAGGLVKNGEGKLLFIYRLGKWDLPKGKVDPGEKSRTTAVREVQEECGIKVDYLGEKIMSSYHIYEMKGIIVLKRTKWYEMAVNNTPKLVPQISEDITQAKWLRKDDLAKVLKNTYRLIGDVLVKTGYV</sequence>
<dbReference type="Proteomes" id="UP000199421">
    <property type="component" value="Unassembled WGS sequence"/>
</dbReference>
<proteinExistence type="inferred from homology"/>
<dbReference type="SUPFAM" id="SSF55811">
    <property type="entry name" value="Nudix"/>
    <property type="match status" value="1"/>
</dbReference>
<dbReference type="PANTHER" id="PTHR21340">
    <property type="entry name" value="DIADENOSINE 5,5-P1,P4-TETRAPHOSPHATE PYROPHOSPHOHYDROLASE MUTT"/>
    <property type="match status" value="1"/>
</dbReference>
<evidence type="ECO:0000313" key="5">
    <source>
        <dbReference type="Proteomes" id="UP000199421"/>
    </source>
</evidence>
<dbReference type="GO" id="GO:0004081">
    <property type="term" value="F:bis(5'-nucleosyl)-tetraphosphatase (asymmetrical) activity"/>
    <property type="evidence" value="ECO:0007669"/>
    <property type="project" value="TreeGrafter"/>
</dbReference>
<dbReference type="GO" id="GO:0006167">
    <property type="term" value="P:AMP biosynthetic process"/>
    <property type="evidence" value="ECO:0007669"/>
    <property type="project" value="TreeGrafter"/>
</dbReference>
<evidence type="ECO:0000313" key="4">
    <source>
        <dbReference type="EMBL" id="SEL34562.1"/>
    </source>
</evidence>
<dbReference type="PANTHER" id="PTHR21340:SF0">
    <property type="entry name" value="BIS(5'-NUCLEOSYL)-TETRAPHOSPHATASE [ASYMMETRICAL]"/>
    <property type="match status" value="1"/>
</dbReference>